<feature type="coiled-coil region" evidence="11">
    <location>
        <begin position="74"/>
        <end position="108"/>
    </location>
</feature>
<evidence type="ECO:0000256" key="7">
    <source>
        <dbReference type="ARBA" id="ARBA00022795"/>
    </source>
</evidence>
<keyword evidence="12" id="KW-0969">Cilium</keyword>
<dbReference type="Proteomes" id="UP001597273">
    <property type="component" value="Unassembled WGS sequence"/>
</dbReference>
<dbReference type="EMBL" id="JBHUFW010000004">
    <property type="protein sequence ID" value="MFD1862071.1"/>
    <property type="molecule type" value="Genomic_DNA"/>
</dbReference>
<keyword evidence="8" id="KW-0653">Protein transport</keyword>
<dbReference type="Gene3D" id="1.10.287.1700">
    <property type="match status" value="1"/>
</dbReference>
<evidence type="ECO:0000313" key="12">
    <source>
        <dbReference type="EMBL" id="MFD1862071.1"/>
    </source>
</evidence>
<evidence type="ECO:0000256" key="11">
    <source>
        <dbReference type="SAM" id="Coils"/>
    </source>
</evidence>
<comment type="similarity">
    <text evidence="2">Belongs to the FliJ family.</text>
</comment>
<comment type="caution">
    <text evidence="12">The sequence shown here is derived from an EMBL/GenBank/DDBJ whole genome shotgun (WGS) entry which is preliminary data.</text>
</comment>
<evidence type="ECO:0000256" key="2">
    <source>
        <dbReference type="ARBA" id="ARBA00010004"/>
    </source>
</evidence>
<accession>A0ABW4QER2</accession>
<gene>
    <name evidence="12" type="primary">fliJ</name>
    <name evidence="12" type="ORF">ACFSDB_03975</name>
</gene>
<comment type="subcellular location">
    <subcellularLocation>
        <location evidence="1">Cell membrane</location>
        <topology evidence="1">Peripheral membrane protein</topology>
        <orientation evidence="1">Cytoplasmic side</orientation>
    </subcellularLocation>
</comment>
<keyword evidence="11" id="KW-0175">Coiled coil</keyword>
<keyword evidence="12" id="KW-0966">Cell projection</keyword>
<dbReference type="NCBIfam" id="TIGR02473">
    <property type="entry name" value="flagell_FliJ"/>
    <property type="match status" value="1"/>
</dbReference>
<evidence type="ECO:0000256" key="4">
    <source>
        <dbReference type="ARBA" id="ARBA00022448"/>
    </source>
</evidence>
<keyword evidence="4" id="KW-0813">Transport</keyword>
<keyword evidence="12" id="KW-0282">Flagellum</keyword>
<protein>
    <recommendedName>
        <fullName evidence="3">Flagellar FliJ protein</fullName>
    </recommendedName>
</protein>
<organism evidence="12 13">
    <name type="scientific">Planococcus chinensis</name>
    <dbReference type="NCBI Taxonomy" id="272917"/>
    <lineage>
        <taxon>Bacteria</taxon>
        <taxon>Bacillati</taxon>
        <taxon>Bacillota</taxon>
        <taxon>Bacilli</taxon>
        <taxon>Bacillales</taxon>
        <taxon>Caryophanaceae</taxon>
        <taxon>Planococcus</taxon>
    </lineage>
</organism>
<name>A0ABW4QER2_9BACL</name>
<dbReference type="InterPro" id="IPR053716">
    <property type="entry name" value="Flag_assembly_chemotaxis_eff"/>
</dbReference>
<evidence type="ECO:0000256" key="6">
    <source>
        <dbReference type="ARBA" id="ARBA00022500"/>
    </source>
</evidence>
<dbReference type="InterPro" id="IPR012823">
    <property type="entry name" value="Flagell_FliJ"/>
</dbReference>
<evidence type="ECO:0000256" key="8">
    <source>
        <dbReference type="ARBA" id="ARBA00022927"/>
    </source>
</evidence>
<keyword evidence="6" id="KW-0145">Chemotaxis</keyword>
<evidence type="ECO:0000256" key="5">
    <source>
        <dbReference type="ARBA" id="ARBA00022475"/>
    </source>
</evidence>
<dbReference type="Pfam" id="PF02050">
    <property type="entry name" value="FliJ"/>
    <property type="match status" value="1"/>
</dbReference>
<sequence length="155" mass="18227">MTQFNFRFQKILDLKENEKGFAQIQMADAIKQQEAGYLRNEAIYKKIIDAEHLVKAKQEDGVNISELRMLVNYIQQLQEQLLASNRELELLQSNVARTQNQLQRKAQEEKTWDNLKQQKHSQFVEQAKTTEQNFFDELASTRFYRTSQAAIAERG</sequence>
<evidence type="ECO:0000313" key="13">
    <source>
        <dbReference type="Proteomes" id="UP001597273"/>
    </source>
</evidence>
<keyword evidence="13" id="KW-1185">Reference proteome</keyword>
<dbReference type="RefSeq" id="WP_204890877.1">
    <property type="nucleotide sequence ID" value="NZ_JBHUFW010000004.1"/>
</dbReference>
<keyword evidence="9" id="KW-0472">Membrane</keyword>
<keyword evidence="10" id="KW-1006">Bacterial flagellum protein export</keyword>
<reference evidence="13" key="1">
    <citation type="journal article" date="2019" name="Int. J. Syst. Evol. Microbiol.">
        <title>The Global Catalogue of Microorganisms (GCM) 10K type strain sequencing project: providing services to taxonomists for standard genome sequencing and annotation.</title>
        <authorList>
            <consortium name="The Broad Institute Genomics Platform"/>
            <consortium name="The Broad Institute Genome Sequencing Center for Infectious Disease"/>
            <person name="Wu L."/>
            <person name="Ma J."/>
        </authorList>
    </citation>
    <scope>NUCLEOTIDE SEQUENCE [LARGE SCALE GENOMIC DNA]</scope>
    <source>
        <strain evidence="13">CGMCC 1.15475</strain>
    </source>
</reference>
<keyword evidence="5" id="KW-1003">Cell membrane</keyword>
<proteinExistence type="inferred from homology"/>
<evidence type="ECO:0000256" key="1">
    <source>
        <dbReference type="ARBA" id="ARBA00004413"/>
    </source>
</evidence>
<keyword evidence="7" id="KW-1005">Bacterial flagellum biogenesis</keyword>
<evidence type="ECO:0000256" key="3">
    <source>
        <dbReference type="ARBA" id="ARBA00020392"/>
    </source>
</evidence>
<evidence type="ECO:0000256" key="9">
    <source>
        <dbReference type="ARBA" id="ARBA00023136"/>
    </source>
</evidence>
<evidence type="ECO:0000256" key="10">
    <source>
        <dbReference type="ARBA" id="ARBA00023225"/>
    </source>
</evidence>